<feature type="compositionally biased region" description="Low complexity" evidence="3">
    <location>
        <begin position="107"/>
        <end position="148"/>
    </location>
</feature>
<evidence type="ECO:0000256" key="1">
    <source>
        <dbReference type="ARBA" id="ARBA00022460"/>
    </source>
</evidence>
<evidence type="ECO:0000256" key="4">
    <source>
        <dbReference type="SAM" id="SignalP"/>
    </source>
</evidence>
<dbReference type="AlphaFoldDB" id="A0A9J6BQN8"/>
<dbReference type="EMBL" id="JADBJN010000003">
    <property type="protein sequence ID" value="KAG5672024.1"/>
    <property type="molecule type" value="Genomic_DNA"/>
</dbReference>
<dbReference type="InterPro" id="IPR050468">
    <property type="entry name" value="Cuticle_Struct_Prot"/>
</dbReference>
<evidence type="ECO:0000256" key="2">
    <source>
        <dbReference type="PROSITE-ProRule" id="PRU00497"/>
    </source>
</evidence>
<keyword evidence="6" id="KW-1185">Reference proteome</keyword>
<dbReference type="InterPro" id="IPR000618">
    <property type="entry name" value="Insect_cuticle"/>
</dbReference>
<feature type="compositionally biased region" description="Polar residues" evidence="3">
    <location>
        <begin position="48"/>
        <end position="100"/>
    </location>
</feature>
<dbReference type="InterPro" id="IPR031311">
    <property type="entry name" value="CHIT_BIND_RR_consensus"/>
</dbReference>
<feature type="compositionally biased region" description="Polar residues" evidence="3">
    <location>
        <begin position="306"/>
        <end position="341"/>
    </location>
</feature>
<feature type="region of interest" description="Disordered" evidence="3">
    <location>
        <begin position="279"/>
        <end position="350"/>
    </location>
</feature>
<comment type="caution">
    <text evidence="5">The sequence shown here is derived from an EMBL/GenBank/DDBJ whole genome shotgun (WGS) entry which is preliminary data.</text>
</comment>
<organism evidence="5 6">
    <name type="scientific">Polypedilum vanderplanki</name>
    <name type="common">Sleeping chironomid midge</name>
    <dbReference type="NCBI Taxonomy" id="319348"/>
    <lineage>
        <taxon>Eukaryota</taxon>
        <taxon>Metazoa</taxon>
        <taxon>Ecdysozoa</taxon>
        <taxon>Arthropoda</taxon>
        <taxon>Hexapoda</taxon>
        <taxon>Insecta</taxon>
        <taxon>Pterygota</taxon>
        <taxon>Neoptera</taxon>
        <taxon>Endopterygota</taxon>
        <taxon>Diptera</taxon>
        <taxon>Nematocera</taxon>
        <taxon>Chironomoidea</taxon>
        <taxon>Chironomidae</taxon>
        <taxon>Chironominae</taxon>
        <taxon>Polypedilum</taxon>
        <taxon>Polypedilum</taxon>
    </lineage>
</organism>
<reference evidence="5" key="1">
    <citation type="submission" date="2021-03" db="EMBL/GenBank/DDBJ databases">
        <title>Chromosome level genome of the anhydrobiotic midge Polypedilum vanderplanki.</title>
        <authorList>
            <person name="Yoshida Y."/>
            <person name="Kikawada T."/>
            <person name="Gusev O."/>
        </authorList>
    </citation>
    <scope>NUCLEOTIDE SEQUENCE</scope>
    <source>
        <strain evidence="5">NIAS01</strain>
        <tissue evidence="5">Whole body or cell culture</tissue>
    </source>
</reference>
<protein>
    <recommendedName>
        <fullName evidence="7">Cuticular protein</fullName>
    </recommendedName>
</protein>
<evidence type="ECO:0000256" key="3">
    <source>
        <dbReference type="SAM" id="MobiDB-lite"/>
    </source>
</evidence>
<dbReference type="PROSITE" id="PS00233">
    <property type="entry name" value="CHIT_BIND_RR_1"/>
    <property type="match status" value="1"/>
</dbReference>
<gene>
    <name evidence="5" type="ORF">PVAND_002186</name>
</gene>
<dbReference type="GO" id="GO:0062129">
    <property type="term" value="C:chitin-based extracellular matrix"/>
    <property type="evidence" value="ECO:0007669"/>
    <property type="project" value="TreeGrafter"/>
</dbReference>
<evidence type="ECO:0000313" key="5">
    <source>
        <dbReference type="EMBL" id="KAG5672024.1"/>
    </source>
</evidence>
<feature type="region of interest" description="Disordered" evidence="3">
    <location>
        <begin position="48"/>
        <end position="148"/>
    </location>
</feature>
<evidence type="ECO:0008006" key="7">
    <source>
        <dbReference type="Google" id="ProtNLM"/>
    </source>
</evidence>
<dbReference type="PANTHER" id="PTHR10380">
    <property type="entry name" value="CUTICLE PROTEIN"/>
    <property type="match status" value="1"/>
</dbReference>
<dbReference type="PANTHER" id="PTHR10380:SF241">
    <property type="entry name" value="CUTICULAR PROTEIN 47EG-RELATED"/>
    <property type="match status" value="1"/>
</dbReference>
<dbReference type="Proteomes" id="UP001107558">
    <property type="component" value="Chromosome 3"/>
</dbReference>
<evidence type="ECO:0000313" key="6">
    <source>
        <dbReference type="Proteomes" id="UP001107558"/>
    </source>
</evidence>
<name>A0A9J6BQN8_POLVA</name>
<feature type="signal peptide" evidence="4">
    <location>
        <begin position="1"/>
        <end position="16"/>
    </location>
</feature>
<feature type="chain" id="PRO_5039934798" description="Cuticular protein" evidence="4">
    <location>
        <begin position="17"/>
        <end position="350"/>
    </location>
</feature>
<feature type="compositionally biased region" description="Low complexity" evidence="3">
    <location>
        <begin position="279"/>
        <end position="305"/>
    </location>
</feature>
<sequence>MKAFVIVALFVVNAYAARLDNRYIPPPPNAASAGGYNLETPRQALPSNVQNTYAAPGGQTNYQQQQFSRPGLNQGTFTSHSHGNGFQSVSAGSFSNSGNAYTAPGVQQRPQQHSQQSSYQPSYQQPQQPAYQQQPQQQKQSYQPQPQYNYQQQGTYNQASTTPIPILKFENEPHQGDGRYRFSYLTGNGIMAEEEGYLNNPQAQYPDYPEQVAVGSFSYTSPEGQQISLTYKADANGFVPQGDHLPKPVEQTQEWYEQVELHKKIAAEVEAEGQRLAQLQAQNAHRQPQQQQYHQQGHSQHSPQNYNYNAQASSVHPQQQSFQGYNQNAQPIGSAQPQQQYLPPRNYGKK</sequence>
<dbReference type="PROSITE" id="PS51155">
    <property type="entry name" value="CHIT_BIND_RR_2"/>
    <property type="match status" value="1"/>
</dbReference>
<accession>A0A9J6BQN8</accession>
<dbReference type="GO" id="GO:0008010">
    <property type="term" value="F:structural constituent of chitin-based larval cuticle"/>
    <property type="evidence" value="ECO:0007669"/>
    <property type="project" value="TreeGrafter"/>
</dbReference>
<keyword evidence="1 2" id="KW-0193">Cuticle</keyword>
<proteinExistence type="predicted"/>
<keyword evidence="4" id="KW-0732">Signal</keyword>
<dbReference type="OrthoDB" id="6515429at2759"/>
<dbReference type="Pfam" id="PF00379">
    <property type="entry name" value="Chitin_bind_4"/>
    <property type="match status" value="1"/>
</dbReference>